<evidence type="ECO:0000256" key="1">
    <source>
        <dbReference type="ARBA" id="ARBA00004450"/>
    </source>
</evidence>
<evidence type="ECO:0000256" key="4">
    <source>
        <dbReference type="ARBA" id="ARBA00022946"/>
    </source>
</evidence>
<feature type="domain" description="NAD(P)-binding" evidence="5">
    <location>
        <begin position="8"/>
        <end position="154"/>
    </location>
</feature>
<dbReference type="GO" id="GO:0051170">
    <property type="term" value="P:import into nucleus"/>
    <property type="evidence" value="ECO:0007669"/>
    <property type="project" value="TreeGrafter"/>
</dbReference>
<dbReference type="RefSeq" id="XP_043049439.1">
    <property type="nucleotide sequence ID" value="XM_043195734.1"/>
</dbReference>
<keyword evidence="7" id="KW-1185">Reference proteome</keyword>
<dbReference type="OrthoDB" id="430436at2759"/>
<dbReference type="Pfam" id="PF13460">
    <property type="entry name" value="NAD_binding_10"/>
    <property type="match status" value="1"/>
</dbReference>
<keyword evidence="3" id="KW-1000">Mitochondrion outer membrane</keyword>
<protein>
    <submittedName>
        <fullName evidence="6">Protein fmp52, mitochondrial</fullName>
    </submittedName>
</protein>
<name>A0A9P8AJ81_9ASCO</name>
<dbReference type="GO" id="GO:0005741">
    <property type="term" value="C:mitochondrial outer membrane"/>
    <property type="evidence" value="ECO:0007669"/>
    <property type="project" value="UniProtKB-SubCell"/>
</dbReference>
<dbReference type="AlphaFoldDB" id="A0A9P8AJ81"/>
<dbReference type="GeneID" id="66118465"/>
<evidence type="ECO:0000256" key="2">
    <source>
        <dbReference type="ARBA" id="ARBA00006617"/>
    </source>
</evidence>
<evidence type="ECO:0000256" key="3">
    <source>
        <dbReference type="ARBA" id="ARBA00022787"/>
    </source>
</evidence>
<accession>A0A9P8AJ81</accession>
<keyword evidence="4" id="KW-0809">Transit peptide</keyword>
<organism evidence="6 7">
    <name type="scientific">Scheffersomyces spartinae</name>
    <dbReference type="NCBI Taxonomy" id="45513"/>
    <lineage>
        <taxon>Eukaryota</taxon>
        <taxon>Fungi</taxon>
        <taxon>Dikarya</taxon>
        <taxon>Ascomycota</taxon>
        <taxon>Saccharomycotina</taxon>
        <taxon>Pichiomycetes</taxon>
        <taxon>Debaryomycetaceae</taxon>
        <taxon>Scheffersomyces</taxon>
    </lineage>
</organism>
<keyword evidence="3" id="KW-0496">Mitochondrion</keyword>
<sequence length="221" mass="23855">MSKVFILGSTGLVGSHLLTQLSEASNVAQLFTVSRRAPKLESPKLVATIEPDSKKWLVPTDKGIDTYISAFGTTRADAGGATQFIEIDHGINYALAKLAKEAGIKRVVLVSSMGANANSWFLYPKTKGQLEKDILDLGFEETIIVRPGMLLGARDKKKPFMNDIGLFLCKTPLSRFLHPIEGSDVAKAIGILLNKDHVTDGLSKPVVTIVEPADLIKLAKA</sequence>
<dbReference type="PANTHER" id="PTHR14097">
    <property type="entry name" value="OXIDOREDUCTASE HTATIP2"/>
    <property type="match status" value="1"/>
</dbReference>
<comment type="similarity">
    <text evidence="2">Belongs to the FMP52 family.</text>
</comment>
<dbReference type="Proteomes" id="UP000790833">
    <property type="component" value="Unassembled WGS sequence"/>
</dbReference>
<keyword evidence="3" id="KW-0472">Membrane</keyword>
<comment type="caution">
    <text evidence="6">The sequence shown here is derived from an EMBL/GenBank/DDBJ whole genome shotgun (WGS) entry which is preliminary data.</text>
</comment>
<reference evidence="6" key="1">
    <citation type="submission" date="2021-03" db="EMBL/GenBank/DDBJ databases">
        <authorList>
            <person name="Palmer J.M."/>
        </authorList>
    </citation>
    <scope>NUCLEOTIDE SEQUENCE</scope>
    <source>
        <strain evidence="6">ARV_011</strain>
    </source>
</reference>
<dbReference type="InterPro" id="IPR036291">
    <property type="entry name" value="NAD(P)-bd_dom_sf"/>
</dbReference>
<proteinExistence type="inferred from homology"/>
<comment type="subcellular location">
    <subcellularLocation>
        <location evidence="1">Mitochondrion outer membrane</location>
        <topology evidence="1">Peripheral membrane protein</topology>
    </subcellularLocation>
</comment>
<dbReference type="InterPro" id="IPR016040">
    <property type="entry name" value="NAD(P)-bd_dom"/>
</dbReference>
<gene>
    <name evidence="6" type="primary">FMP52</name>
    <name evidence="6" type="ORF">KQ657_005091</name>
</gene>
<dbReference type="EMBL" id="JAHMUF010000009">
    <property type="protein sequence ID" value="KAG7193892.1"/>
    <property type="molecule type" value="Genomic_DNA"/>
</dbReference>
<evidence type="ECO:0000259" key="5">
    <source>
        <dbReference type="Pfam" id="PF13460"/>
    </source>
</evidence>
<dbReference type="PANTHER" id="PTHR14097:SF7">
    <property type="entry name" value="OXIDOREDUCTASE HTATIP2"/>
    <property type="match status" value="1"/>
</dbReference>
<dbReference type="Gene3D" id="3.40.50.720">
    <property type="entry name" value="NAD(P)-binding Rossmann-like Domain"/>
    <property type="match status" value="1"/>
</dbReference>
<evidence type="ECO:0000313" key="6">
    <source>
        <dbReference type="EMBL" id="KAG7193892.1"/>
    </source>
</evidence>
<dbReference type="SUPFAM" id="SSF51735">
    <property type="entry name" value="NAD(P)-binding Rossmann-fold domains"/>
    <property type="match status" value="1"/>
</dbReference>
<evidence type="ECO:0000313" key="7">
    <source>
        <dbReference type="Proteomes" id="UP000790833"/>
    </source>
</evidence>